<keyword evidence="3 7" id="KW-0521">NADP</keyword>
<keyword evidence="7" id="KW-0862">Zinc</keyword>
<dbReference type="InterPro" id="IPR037510">
    <property type="entry name" value="PdxA"/>
</dbReference>
<feature type="binding site" evidence="7">
    <location>
        <position position="293"/>
    </location>
    <ligand>
        <name>substrate</name>
    </ligand>
</feature>
<keyword evidence="7" id="KW-0170">Cobalt</keyword>
<comment type="function">
    <text evidence="7">Catalyzes the NAD(P)-dependent oxidation of 4-(phosphooxy)-L-threonine (HTP) into 2-amino-3-oxo-4-(phosphooxy)butyric acid which spontaneously decarboxylates to form 3-amino-2-oxopropyl phosphate (AHAP).</text>
</comment>
<reference evidence="8 9" key="1">
    <citation type="submission" date="2023-07" db="EMBL/GenBank/DDBJ databases">
        <title>Genomic Encyclopedia of Type Strains, Phase IV (KMG-IV): sequencing the most valuable type-strain genomes for metagenomic binning, comparative biology and taxonomic classification.</title>
        <authorList>
            <person name="Goeker M."/>
        </authorList>
    </citation>
    <scope>NUCLEOTIDE SEQUENCE [LARGE SCALE GENOMIC DNA]</scope>
    <source>
        <strain evidence="8 9">B1-1</strain>
    </source>
</reference>
<keyword evidence="1 7" id="KW-0963">Cytoplasm</keyword>
<dbReference type="SUPFAM" id="SSF53659">
    <property type="entry name" value="Isocitrate/Isopropylmalate dehydrogenase-like"/>
    <property type="match status" value="1"/>
</dbReference>
<dbReference type="RefSeq" id="WP_266281231.1">
    <property type="nucleotide sequence ID" value="NZ_JAPKNF010000001.1"/>
</dbReference>
<keyword evidence="4 7" id="KW-0560">Oxidoreductase</keyword>
<comment type="subcellular location">
    <subcellularLocation>
        <location evidence="7">Cytoplasm</location>
    </subcellularLocation>
</comment>
<dbReference type="HAMAP" id="MF_00536">
    <property type="entry name" value="PdxA"/>
    <property type="match status" value="1"/>
</dbReference>
<keyword evidence="6 7" id="KW-0664">Pyridoxine biosynthesis</keyword>
<dbReference type="Pfam" id="PF04166">
    <property type="entry name" value="PdxA"/>
    <property type="match status" value="1"/>
</dbReference>
<evidence type="ECO:0000256" key="7">
    <source>
        <dbReference type="HAMAP-Rule" id="MF_00536"/>
    </source>
</evidence>
<feature type="binding site" evidence="7">
    <location>
        <position position="221"/>
    </location>
    <ligand>
        <name>a divalent metal cation</name>
        <dbReference type="ChEBI" id="CHEBI:60240"/>
        <note>ligand shared between dimeric partners</note>
    </ligand>
</feature>
<comment type="cofactor">
    <cofactor evidence="7">
        <name>Zn(2+)</name>
        <dbReference type="ChEBI" id="CHEBI:29105"/>
    </cofactor>
    <cofactor evidence="7">
        <name>Mg(2+)</name>
        <dbReference type="ChEBI" id="CHEBI:18420"/>
    </cofactor>
    <cofactor evidence="7">
        <name>Co(2+)</name>
        <dbReference type="ChEBI" id="CHEBI:48828"/>
    </cofactor>
    <text evidence="7">Binds 1 divalent metal cation per subunit. Can use ions such as Zn(2+), Mg(2+) or Co(2+).</text>
</comment>
<dbReference type="Gene3D" id="3.40.718.10">
    <property type="entry name" value="Isopropylmalate Dehydrogenase"/>
    <property type="match status" value="1"/>
</dbReference>
<feature type="binding site" evidence="7">
    <location>
        <position position="176"/>
    </location>
    <ligand>
        <name>a divalent metal cation</name>
        <dbReference type="ChEBI" id="CHEBI:60240"/>
        <note>ligand shared between dimeric partners</note>
    </ligand>
</feature>
<keyword evidence="5 7" id="KW-0520">NAD</keyword>
<dbReference type="GO" id="GO:0050570">
    <property type="term" value="F:4-hydroxythreonine-4-phosphate dehydrogenase activity"/>
    <property type="evidence" value="ECO:0007669"/>
    <property type="project" value="UniProtKB-EC"/>
</dbReference>
<evidence type="ECO:0000256" key="3">
    <source>
        <dbReference type="ARBA" id="ARBA00022857"/>
    </source>
</evidence>
<feature type="binding site" evidence="7">
    <location>
        <position position="284"/>
    </location>
    <ligand>
        <name>substrate</name>
    </ligand>
</feature>
<feature type="binding site" evidence="7">
    <location>
        <position position="142"/>
    </location>
    <ligand>
        <name>substrate</name>
    </ligand>
</feature>
<keyword evidence="7" id="KW-0460">Magnesium</keyword>
<comment type="similarity">
    <text evidence="7">Belongs to the PdxA family.</text>
</comment>
<evidence type="ECO:0000256" key="5">
    <source>
        <dbReference type="ARBA" id="ARBA00023027"/>
    </source>
</evidence>
<dbReference type="PANTHER" id="PTHR30004">
    <property type="entry name" value="4-HYDROXYTHREONINE-4-PHOSPHATE DEHYDROGENASE"/>
    <property type="match status" value="1"/>
</dbReference>
<name>A0ABU0M2R1_9HYPH</name>
<organism evidence="8 9">
    <name type="scientific">Kaistia geumhonensis</name>
    <dbReference type="NCBI Taxonomy" id="410839"/>
    <lineage>
        <taxon>Bacteria</taxon>
        <taxon>Pseudomonadati</taxon>
        <taxon>Pseudomonadota</taxon>
        <taxon>Alphaproteobacteria</taxon>
        <taxon>Hyphomicrobiales</taxon>
        <taxon>Kaistiaceae</taxon>
        <taxon>Kaistia</taxon>
    </lineage>
</organism>
<evidence type="ECO:0000256" key="2">
    <source>
        <dbReference type="ARBA" id="ARBA00022723"/>
    </source>
</evidence>
<keyword evidence="9" id="KW-1185">Reference proteome</keyword>
<evidence type="ECO:0000313" key="8">
    <source>
        <dbReference type="EMBL" id="MDQ0515234.1"/>
    </source>
</evidence>
<gene>
    <name evidence="7" type="primary">pdxA</name>
    <name evidence="8" type="ORF">QO015_000847</name>
</gene>
<evidence type="ECO:0000256" key="1">
    <source>
        <dbReference type="ARBA" id="ARBA00022490"/>
    </source>
</evidence>
<sequence length="356" mass="37604">MDRSKATRPLVLTMGEPAGIGPDVTLAAWSARRERELPYFYCLADPDALAARAARIGIDVPIEVVAPGEAAEAFERALPVVRLETRTHAEPGRPDRAAAQGVIEAIARAVADVRAGSAAAVVTNPINKKALVEAGFQHPGHTEFLGMLSAAWSGQPARPVMMLAGPGLRCVPATIHVPISAVPGLLTEELLLATGRTIDRDMRRRFGYPRPRIAVAGLNPHAGEGGVMGTEDDAVIRPAVERMKQEGIDAFGPLAPDTMFHSAARARYDVALCMYHDQALIPTKTVAFSETVNVTLGLPFIRTSPDHGTAFDIAGTGTADFSSLVAALRLADELAAHEAAYIAAQTSGTEAPRMSA</sequence>
<comment type="catalytic activity">
    <reaction evidence="7">
        <text>4-(phosphooxy)-L-threonine + NAD(+) = 3-amino-2-oxopropyl phosphate + CO2 + NADH</text>
        <dbReference type="Rhea" id="RHEA:32275"/>
        <dbReference type="ChEBI" id="CHEBI:16526"/>
        <dbReference type="ChEBI" id="CHEBI:57279"/>
        <dbReference type="ChEBI" id="CHEBI:57540"/>
        <dbReference type="ChEBI" id="CHEBI:57945"/>
        <dbReference type="ChEBI" id="CHEBI:58452"/>
        <dbReference type="EC" id="1.1.1.262"/>
    </reaction>
</comment>
<comment type="subunit">
    <text evidence="7">Homodimer.</text>
</comment>
<proteinExistence type="inferred from homology"/>
<dbReference type="EMBL" id="JAUSWJ010000001">
    <property type="protein sequence ID" value="MDQ0515234.1"/>
    <property type="molecule type" value="Genomic_DNA"/>
</dbReference>
<feature type="binding site" evidence="7">
    <location>
        <position position="141"/>
    </location>
    <ligand>
        <name>substrate</name>
    </ligand>
</feature>
<keyword evidence="2 7" id="KW-0479">Metal-binding</keyword>
<protein>
    <recommendedName>
        <fullName evidence="7">4-hydroxythreonine-4-phosphate dehydrogenase</fullName>
        <ecNumber evidence="7">1.1.1.262</ecNumber>
    </recommendedName>
    <alternativeName>
        <fullName evidence="7">4-(phosphohydroxy)-L-threonine dehydrogenase</fullName>
    </alternativeName>
</protein>
<evidence type="ECO:0000256" key="4">
    <source>
        <dbReference type="ARBA" id="ARBA00023002"/>
    </source>
</evidence>
<dbReference type="NCBIfam" id="TIGR00557">
    <property type="entry name" value="pdxA"/>
    <property type="match status" value="1"/>
</dbReference>
<evidence type="ECO:0000256" key="6">
    <source>
        <dbReference type="ARBA" id="ARBA00023096"/>
    </source>
</evidence>
<comment type="caution">
    <text evidence="8">The sequence shown here is derived from an EMBL/GenBank/DDBJ whole genome shotgun (WGS) entry which is preliminary data.</text>
</comment>
<comment type="miscellaneous">
    <text evidence="7">The active site is located at the dimer interface.</text>
</comment>
<dbReference type="Proteomes" id="UP001223743">
    <property type="component" value="Unassembled WGS sequence"/>
</dbReference>
<dbReference type="EC" id="1.1.1.262" evidence="7"/>
<dbReference type="InterPro" id="IPR005255">
    <property type="entry name" value="PdxA_fam"/>
</dbReference>
<comment type="pathway">
    <text evidence="7">Cofactor biosynthesis; pyridoxine 5'-phosphate biosynthesis; pyridoxine 5'-phosphate from D-erythrose 4-phosphate: step 4/5.</text>
</comment>
<dbReference type="PANTHER" id="PTHR30004:SF6">
    <property type="entry name" value="D-THREONATE 4-PHOSPHATE DEHYDROGENASE"/>
    <property type="match status" value="1"/>
</dbReference>
<evidence type="ECO:0000313" key="9">
    <source>
        <dbReference type="Proteomes" id="UP001223743"/>
    </source>
</evidence>
<accession>A0ABU0M2R1</accession>
<feature type="binding site" evidence="7">
    <location>
        <position position="302"/>
    </location>
    <ligand>
        <name>substrate</name>
    </ligand>
</feature>
<dbReference type="NCBIfam" id="NF003699">
    <property type="entry name" value="PRK05312.1"/>
    <property type="match status" value="1"/>
</dbReference>
<feature type="binding site" evidence="7">
    <location>
        <position position="276"/>
    </location>
    <ligand>
        <name>a divalent metal cation</name>
        <dbReference type="ChEBI" id="CHEBI:60240"/>
        <note>ligand shared between dimeric partners</note>
    </ligand>
</feature>